<protein>
    <submittedName>
        <fullName evidence="2">Uncharacterized protein</fullName>
    </submittedName>
</protein>
<evidence type="ECO:0000256" key="1">
    <source>
        <dbReference type="SAM" id="Phobius"/>
    </source>
</evidence>
<evidence type="ECO:0000313" key="2">
    <source>
        <dbReference type="EMBL" id="UUX91453.1"/>
    </source>
</evidence>
<feature type="transmembrane region" description="Helical" evidence="1">
    <location>
        <begin position="96"/>
        <end position="115"/>
    </location>
</feature>
<keyword evidence="1" id="KW-1133">Transmembrane helix</keyword>
<accession>A0A9E7THX6</accession>
<evidence type="ECO:0000313" key="3">
    <source>
        <dbReference type="Proteomes" id="UP001060368"/>
    </source>
</evidence>
<keyword evidence="1" id="KW-0472">Membrane</keyword>
<dbReference type="KEGG" id="mend:L6E24_08700"/>
<dbReference type="AlphaFoldDB" id="A0A9E7THX6"/>
<dbReference type="EMBL" id="CP096115">
    <property type="protein sequence ID" value="UUX91453.1"/>
    <property type="molecule type" value="Genomic_DNA"/>
</dbReference>
<proteinExistence type="predicted"/>
<dbReference type="Proteomes" id="UP001060368">
    <property type="component" value="Chromosome"/>
</dbReference>
<gene>
    <name evidence="2" type="ORF">L6E24_08700</name>
</gene>
<keyword evidence="1" id="KW-0812">Transmembrane</keyword>
<sequence>MVISEVPCPKCGKTGLYVETPSDNEVWVKCHECDLFIGMSDEDWHRIHNSPNLHEKIAKLYRTEYPGSVSGRSCRACKSEKDDLIFGICKSCLYKFLIVILVIMVIGSYAIWMAVL</sequence>
<name>A0A9E7THX6_9EURY</name>
<reference evidence="2" key="1">
    <citation type="submission" date="2022-04" db="EMBL/GenBank/DDBJ databases">
        <title>Complete genome of Methanoplanus endosymbiosus DSM 3599.</title>
        <authorList>
            <person name="Chen S.-C."/>
            <person name="You Y.-T."/>
            <person name="Zhou Y.-Z."/>
            <person name="Lai M.-C."/>
        </authorList>
    </citation>
    <scope>NUCLEOTIDE SEQUENCE</scope>
    <source>
        <strain evidence="2">DSM 3599</strain>
    </source>
</reference>
<dbReference type="RefSeq" id="WP_257741605.1">
    <property type="nucleotide sequence ID" value="NZ_CP096115.1"/>
</dbReference>
<organism evidence="2 3">
    <name type="scientific">Methanoplanus endosymbiosus</name>
    <dbReference type="NCBI Taxonomy" id="33865"/>
    <lineage>
        <taxon>Archaea</taxon>
        <taxon>Methanobacteriati</taxon>
        <taxon>Methanobacteriota</taxon>
        <taxon>Stenosarchaea group</taxon>
        <taxon>Methanomicrobia</taxon>
        <taxon>Methanomicrobiales</taxon>
        <taxon>Methanomicrobiaceae</taxon>
        <taxon>Methanoplanus</taxon>
    </lineage>
</organism>
<dbReference type="GeneID" id="74307776"/>
<keyword evidence="3" id="KW-1185">Reference proteome</keyword>